<keyword evidence="1" id="KW-0175">Coiled coil</keyword>
<gene>
    <name evidence="2" type="ORF">NSCI0253_LOCUS33591</name>
</gene>
<feature type="coiled-coil region" evidence="1">
    <location>
        <begin position="129"/>
        <end position="156"/>
    </location>
</feature>
<accession>A0A7S1AMQ6</accession>
<dbReference type="AlphaFoldDB" id="A0A7S1AMQ6"/>
<reference evidence="2" key="1">
    <citation type="submission" date="2021-01" db="EMBL/GenBank/DDBJ databases">
        <authorList>
            <person name="Corre E."/>
            <person name="Pelletier E."/>
            <person name="Niang G."/>
            <person name="Scheremetjew M."/>
            <person name="Finn R."/>
            <person name="Kale V."/>
            <person name="Holt S."/>
            <person name="Cochrane G."/>
            <person name="Meng A."/>
            <person name="Brown T."/>
            <person name="Cohen L."/>
        </authorList>
    </citation>
    <scope>NUCLEOTIDE SEQUENCE</scope>
</reference>
<evidence type="ECO:0000313" key="2">
    <source>
        <dbReference type="EMBL" id="CAD8859237.1"/>
    </source>
</evidence>
<protein>
    <submittedName>
        <fullName evidence="2">Uncharacterized protein</fullName>
    </submittedName>
</protein>
<proteinExistence type="predicted"/>
<organism evidence="2">
    <name type="scientific">Noctiluca scintillans</name>
    <name type="common">Sea sparkle</name>
    <name type="synonym">Red tide dinoflagellate</name>
    <dbReference type="NCBI Taxonomy" id="2966"/>
    <lineage>
        <taxon>Eukaryota</taxon>
        <taxon>Sar</taxon>
        <taxon>Alveolata</taxon>
        <taxon>Dinophyceae</taxon>
        <taxon>Noctilucales</taxon>
        <taxon>Noctilucaceae</taxon>
        <taxon>Noctiluca</taxon>
    </lineage>
</organism>
<evidence type="ECO:0000256" key="1">
    <source>
        <dbReference type="SAM" id="Coils"/>
    </source>
</evidence>
<dbReference type="EMBL" id="HBFQ01047241">
    <property type="protein sequence ID" value="CAD8859237.1"/>
    <property type="molecule type" value="Transcribed_RNA"/>
</dbReference>
<sequence>MAYLCARRAREEHTSVQPSSKRLKFDANIEEQVQVVLRAVDNVEGRSSACQVMLSYMVPGCLGPALDERDKYQMESVEIIGRVLKELEEFTRRSIVGLQSREVSACELSSASDRLDVAQQDSLVARTALVKAQERADEAQDNLRHLSTQLHSAKDNIGGVGVSTSKKPSHLRGDLVRAVAYVDARIAESTAALQAALAAEKTAGINMQRAADAQREAQNRFQRAQAVDSSEVEVVRLQSMLEEQKKAFAAYAFLKDRVRCQDSYV</sequence>
<name>A0A7S1AMQ6_NOCSC</name>